<dbReference type="NCBIfam" id="TIGR00634">
    <property type="entry name" value="recN"/>
    <property type="match status" value="1"/>
</dbReference>
<sequence>MIKKLYVSNYALIDRLEMEPSRGMTILTGETGAGKSIILGALGLATGARADLAALRDNTRKCVVELSVEIDGMGLEDFFAENDLDYEPLTILRREILPSGKSRAFVNDTPVLLDTLGRLAGHLLDVHSQHQSLLLSRPAFRLELVDRYAGNDVPRTQYRQRYEQYRALQKELEELSVRRRELARTQDYNRYLLDELDKSDLKDPGEQDELESLVARLSHSQQVKEDLQAAWQQMDAEETGVLSRLSETLSLLRRAEAYLPPQDQLTARTESALIELKDIAERVSSLVEESEDDPQLLQRATERLDLLYTLLRKHNAQDLSALIALRESLRGEVSGLEQLDERIETLQQECTQAGQARAAASSALTRTRVEAAAALSEQITDTVRSLGMPHAAFRIEVSPSDTFTAQGTDSVRFLFSANLGQDPADVEKIASGGELSRVMLAVKYALARRTKLPSILFDEIDTGVSGEISDRMGSIMQDMSRHMQVIAITHLPQIASRGDLQYKVFKQESEGTTLSRIALLAPEERTAELARMISGANITEAAMEHARELLRQNAKG</sequence>
<keyword evidence="10" id="KW-0175">Coiled coil</keyword>
<evidence type="ECO:0000313" key="12">
    <source>
        <dbReference type="EMBL" id="HIT98335.1"/>
    </source>
</evidence>
<evidence type="ECO:0000256" key="2">
    <source>
        <dbReference type="ARBA" id="ARBA00009441"/>
    </source>
</evidence>
<keyword evidence="4" id="KW-0547">Nucleotide-binding</keyword>
<dbReference type="Gene3D" id="3.40.50.300">
    <property type="entry name" value="P-loop containing nucleotide triphosphate hydrolases"/>
    <property type="match status" value="2"/>
</dbReference>
<dbReference type="PANTHER" id="PTHR11059:SF0">
    <property type="entry name" value="DNA REPAIR PROTEIN RECN"/>
    <property type="match status" value="1"/>
</dbReference>
<dbReference type="GO" id="GO:0006310">
    <property type="term" value="P:DNA recombination"/>
    <property type="evidence" value="ECO:0007669"/>
    <property type="project" value="InterPro"/>
</dbReference>
<dbReference type="CDD" id="cd03241">
    <property type="entry name" value="ABC_RecN"/>
    <property type="match status" value="1"/>
</dbReference>
<dbReference type="EMBL" id="DVLY01000144">
    <property type="protein sequence ID" value="HIT98335.1"/>
    <property type="molecule type" value="Genomic_DNA"/>
</dbReference>
<dbReference type="GO" id="GO:0005524">
    <property type="term" value="F:ATP binding"/>
    <property type="evidence" value="ECO:0007669"/>
    <property type="project" value="UniProtKB-KW"/>
</dbReference>
<organism evidence="12 13">
    <name type="scientific">Candidatus Merdimorpha stercoravium</name>
    <dbReference type="NCBI Taxonomy" id="2840863"/>
    <lineage>
        <taxon>Bacteria</taxon>
        <taxon>Pseudomonadati</taxon>
        <taxon>Bacteroidota</taxon>
        <taxon>Flavobacteriia</taxon>
        <taxon>Flavobacteriales</taxon>
        <taxon>Candidatus Merdimorpha</taxon>
    </lineage>
</organism>
<keyword evidence="6" id="KW-0067">ATP-binding</keyword>
<dbReference type="GO" id="GO:0043590">
    <property type="term" value="C:bacterial nucleoid"/>
    <property type="evidence" value="ECO:0007669"/>
    <property type="project" value="TreeGrafter"/>
</dbReference>
<evidence type="ECO:0000256" key="7">
    <source>
        <dbReference type="ARBA" id="ARBA00023204"/>
    </source>
</evidence>
<name>A0A9D1H9Y1_9FLAO</name>
<reference evidence="12" key="1">
    <citation type="submission" date="2020-10" db="EMBL/GenBank/DDBJ databases">
        <authorList>
            <person name="Gilroy R."/>
        </authorList>
    </citation>
    <scope>NUCLEOTIDE SEQUENCE</scope>
    <source>
        <strain evidence="12">1383</strain>
    </source>
</reference>
<reference evidence="12" key="2">
    <citation type="journal article" date="2021" name="PeerJ">
        <title>Extensive microbial diversity within the chicken gut microbiome revealed by metagenomics and culture.</title>
        <authorList>
            <person name="Gilroy R."/>
            <person name="Ravi A."/>
            <person name="Getino M."/>
            <person name="Pursley I."/>
            <person name="Horton D.L."/>
            <person name="Alikhan N.F."/>
            <person name="Baker D."/>
            <person name="Gharbi K."/>
            <person name="Hall N."/>
            <person name="Watson M."/>
            <person name="Adriaenssens E.M."/>
            <person name="Foster-Nyarko E."/>
            <person name="Jarju S."/>
            <person name="Secka A."/>
            <person name="Antonio M."/>
            <person name="Oren A."/>
            <person name="Chaudhuri R.R."/>
            <person name="La Ragione R."/>
            <person name="Hildebrand F."/>
            <person name="Pallen M.J."/>
        </authorList>
    </citation>
    <scope>NUCLEOTIDE SEQUENCE</scope>
    <source>
        <strain evidence="12">1383</strain>
    </source>
</reference>
<evidence type="ECO:0000313" key="13">
    <source>
        <dbReference type="Proteomes" id="UP000824161"/>
    </source>
</evidence>
<evidence type="ECO:0000256" key="9">
    <source>
        <dbReference type="PIRNR" id="PIRNR003128"/>
    </source>
</evidence>
<keyword evidence="5 9" id="KW-0227">DNA damage</keyword>
<feature type="coiled-coil region" evidence="10">
    <location>
        <begin position="155"/>
        <end position="185"/>
    </location>
</feature>
<accession>A0A9D1H9Y1</accession>
<dbReference type="Proteomes" id="UP000824161">
    <property type="component" value="Unassembled WGS sequence"/>
</dbReference>
<comment type="function">
    <text evidence="1 9">May be involved in recombinational repair of damaged DNA.</text>
</comment>
<dbReference type="PIRSF" id="PIRSF003128">
    <property type="entry name" value="RecN"/>
    <property type="match status" value="1"/>
</dbReference>
<dbReference type="InterPro" id="IPR003395">
    <property type="entry name" value="RecF/RecN/SMC_N"/>
</dbReference>
<protein>
    <recommendedName>
        <fullName evidence="3 9">DNA repair protein RecN</fullName>
    </recommendedName>
    <alternativeName>
        <fullName evidence="8 9">Recombination protein N</fullName>
    </alternativeName>
</protein>
<feature type="domain" description="RecF/RecN/SMC N-terminal" evidence="11">
    <location>
        <begin position="1"/>
        <end position="510"/>
    </location>
</feature>
<proteinExistence type="inferred from homology"/>
<evidence type="ECO:0000259" key="11">
    <source>
        <dbReference type="Pfam" id="PF02463"/>
    </source>
</evidence>
<dbReference type="InterPro" id="IPR027417">
    <property type="entry name" value="P-loop_NTPase"/>
</dbReference>
<dbReference type="AlphaFoldDB" id="A0A9D1H9Y1"/>
<evidence type="ECO:0000256" key="3">
    <source>
        <dbReference type="ARBA" id="ARBA00021315"/>
    </source>
</evidence>
<evidence type="ECO:0000256" key="4">
    <source>
        <dbReference type="ARBA" id="ARBA00022741"/>
    </source>
</evidence>
<evidence type="ECO:0000256" key="10">
    <source>
        <dbReference type="SAM" id="Coils"/>
    </source>
</evidence>
<dbReference type="SUPFAM" id="SSF52540">
    <property type="entry name" value="P-loop containing nucleoside triphosphate hydrolases"/>
    <property type="match status" value="1"/>
</dbReference>
<evidence type="ECO:0000256" key="1">
    <source>
        <dbReference type="ARBA" id="ARBA00003618"/>
    </source>
</evidence>
<dbReference type="GO" id="GO:0006281">
    <property type="term" value="P:DNA repair"/>
    <property type="evidence" value="ECO:0007669"/>
    <property type="project" value="UniProtKB-KW"/>
</dbReference>
<comment type="similarity">
    <text evidence="2 9">Belongs to the RecN family.</text>
</comment>
<dbReference type="PANTHER" id="PTHR11059">
    <property type="entry name" value="DNA REPAIR PROTEIN RECN"/>
    <property type="match status" value="1"/>
</dbReference>
<evidence type="ECO:0000256" key="5">
    <source>
        <dbReference type="ARBA" id="ARBA00022763"/>
    </source>
</evidence>
<dbReference type="Pfam" id="PF02463">
    <property type="entry name" value="SMC_N"/>
    <property type="match status" value="1"/>
</dbReference>
<comment type="caution">
    <text evidence="12">The sequence shown here is derived from an EMBL/GenBank/DDBJ whole genome shotgun (WGS) entry which is preliminary data.</text>
</comment>
<feature type="coiled-coil region" evidence="10">
    <location>
        <begin position="297"/>
        <end position="356"/>
    </location>
</feature>
<evidence type="ECO:0000256" key="6">
    <source>
        <dbReference type="ARBA" id="ARBA00022840"/>
    </source>
</evidence>
<keyword evidence="7 9" id="KW-0234">DNA repair</keyword>
<dbReference type="GO" id="GO:0009432">
    <property type="term" value="P:SOS response"/>
    <property type="evidence" value="ECO:0007669"/>
    <property type="project" value="TreeGrafter"/>
</dbReference>
<dbReference type="InterPro" id="IPR004604">
    <property type="entry name" value="DNA_recomb/repair_RecN"/>
</dbReference>
<evidence type="ECO:0000256" key="8">
    <source>
        <dbReference type="ARBA" id="ARBA00033408"/>
    </source>
</evidence>
<gene>
    <name evidence="12" type="primary">recN</name>
    <name evidence="12" type="ORF">IAC44_05790</name>
</gene>